<feature type="binding site" evidence="7">
    <location>
        <position position="729"/>
    </location>
    <ligand>
        <name>Mg(2+)</name>
        <dbReference type="ChEBI" id="CHEBI:18420"/>
        <label>1</label>
    </ligand>
</feature>
<dbReference type="Pfam" id="PF12937">
    <property type="entry name" value="F-box-like"/>
    <property type="match status" value="1"/>
</dbReference>
<feature type="binding site" evidence="7">
    <location>
        <position position="970"/>
    </location>
    <ligand>
        <name>Mg(2+)</name>
        <dbReference type="ChEBI" id="CHEBI:18420"/>
        <label>1</label>
    </ligand>
</feature>
<dbReference type="AlphaFoldDB" id="A0A835FGK4"/>
<dbReference type="InterPro" id="IPR004808">
    <property type="entry name" value="AP_endonuc_1"/>
</dbReference>
<dbReference type="PANTHER" id="PTHR22748:SF24">
    <property type="entry name" value="DNA-(APURINIC OR APYRIMIDINIC SITE) ENDONUCLEASE"/>
    <property type="match status" value="1"/>
</dbReference>
<gene>
    <name evidence="11" type="ORF">HU200_012216</name>
</gene>
<evidence type="ECO:0000259" key="10">
    <source>
        <dbReference type="PROSITE" id="PS50800"/>
    </source>
</evidence>
<dbReference type="GO" id="GO:0003677">
    <property type="term" value="F:DNA binding"/>
    <property type="evidence" value="ECO:0007669"/>
    <property type="project" value="InterPro"/>
</dbReference>
<feature type="binding site" evidence="7">
    <location>
        <position position="874"/>
    </location>
    <ligand>
        <name>Mg(2+)</name>
        <dbReference type="ChEBI" id="CHEBI:18420"/>
        <label>1</label>
    </ligand>
</feature>
<evidence type="ECO:0000256" key="7">
    <source>
        <dbReference type="PIRSR" id="PIRSR604808-2"/>
    </source>
</evidence>
<keyword evidence="5 7" id="KW-0460">Magnesium</keyword>
<dbReference type="InterPro" id="IPR005135">
    <property type="entry name" value="Endo/exonuclease/phosphatase"/>
</dbReference>
<dbReference type="NCBIfam" id="TIGR00195">
    <property type="entry name" value="exoDNase_III"/>
    <property type="match status" value="1"/>
</dbReference>
<dbReference type="InterPro" id="IPR036361">
    <property type="entry name" value="SAP_dom_sf"/>
</dbReference>
<dbReference type="InterPro" id="IPR001810">
    <property type="entry name" value="F-box_dom"/>
</dbReference>
<evidence type="ECO:0000256" key="1">
    <source>
        <dbReference type="ARBA" id="ARBA00001936"/>
    </source>
</evidence>
<dbReference type="PANTHER" id="PTHR22748">
    <property type="entry name" value="AP ENDONUCLEASE"/>
    <property type="match status" value="1"/>
</dbReference>
<feature type="active site" evidence="6">
    <location>
        <position position="834"/>
    </location>
</feature>
<reference evidence="11" key="1">
    <citation type="submission" date="2020-07" db="EMBL/GenBank/DDBJ databases">
        <title>Genome sequence and genetic diversity analysis of an under-domesticated orphan crop, white fonio (Digitaria exilis).</title>
        <authorList>
            <person name="Bennetzen J.L."/>
            <person name="Chen S."/>
            <person name="Ma X."/>
            <person name="Wang X."/>
            <person name="Yssel A.E.J."/>
            <person name="Chaluvadi S.R."/>
            <person name="Johnson M."/>
            <person name="Gangashetty P."/>
            <person name="Hamidou F."/>
            <person name="Sanogo M.D."/>
            <person name="Zwaenepoel A."/>
            <person name="Wallace J."/>
            <person name="Van De Peer Y."/>
            <person name="Van Deynze A."/>
        </authorList>
    </citation>
    <scope>NUCLEOTIDE SEQUENCE</scope>
    <source>
        <tissue evidence="11">Leaves</tissue>
    </source>
</reference>
<dbReference type="SUPFAM" id="SSF68906">
    <property type="entry name" value="SAP domain"/>
    <property type="match status" value="1"/>
</dbReference>
<dbReference type="FunFam" id="3.60.10.10:FF:000041">
    <property type="entry name" value="DNA-(apurinic or apyrimidinic site) lyase"/>
    <property type="match status" value="1"/>
</dbReference>
<dbReference type="InterPro" id="IPR003034">
    <property type="entry name" value="SAP_dom"/>
</dbReference>
<dbReference type="GO" id="GO:0046872">
    <property type="term" value="F:metal ion binding"/>
    <property type="evidence" value="ECO:0007669"/>
    <property type="project" value="UniProtKB-KW"/>
</dbReference>
<keyword evidence="3 7" id="KW-0479">Metal-binding</keyword>
<comment type="cofactor">
    <cofactor evidence="7">
        <name>Mg(2+)</name>
        <dbReference type="ChEBI" id="CHEBI:18420"/>
    </cofactor>
    <cofactor evidence="7">
        <name>Mn(2+)</name>
        <dbReference type="ChEBI" id="CHEBI:29035"/>
    </cofactor>
    <text evidence="7">Probably binds two magnesium or manganese ions per subunit.</text>
</comment>
<evidence type="ECO:0000256" key="8">
    <source>
        <dbReference type="PIRSR" id="PIRSR604808-3"/>
    </source>
</evidence>
<feature type="domain" description="SAP" evidence="10">
    <location>
        <begin position="320"/>
        <end position="354"/>
    </location>
</feature>
<dbReference type="Gene3D" id="1.20.1280.50">
    <property type="match status" value="1"/>
</dbReference>
<evidence type="ECO:0000256" key="2">
    <source>
        <dbReference type="ARBA" id="ARBA00007092"/>
    </source>
</evidence>
<dbReference type="EMBL" id="JACEFO010000970">
    <property type="protein sequence ID" value="KAF8751333.1"/>
    <property type="molecule type" value="Genomic_DNA"/>
</dbReference>
<comment type="similarity">
    <text evidence="2">Belongs to the DNA repair enzymes AP/ExoA family.</text>
</comment>
<comment type="caution">
    <text evidence="11">The sequence shown here is derived from an EMBL/GenBank/DDBJ whole genome shotgun (WGS) entry which is preliminary data.</text>
</comment>
<dbReference type="Proteomes" id="UP000636709">
    <property type="component" value="Unassembled WGS sequence"/>
</dbReference>
<organism evidence="11 12">
    <name type="scientific">Digitaria exilis</name>
    <dbReference type="NCBI Taxonomy" id="1010633"/>
    <lineage>
        <taxon>Eukaryota</taxon>
        <taxon>Viridiplantae</taxon>
        <taxon>Streptophyta</taxon>
        <taxon>Embryophyta</taxon>
        <taxon>Tracheophyta</taxon>
        <taxon>Spermatophyta</taxon>
        <taxon>Magnoliopsida</taxon>
        <taxon>Liliopsida</taxon>
        <taxon>Poales</taxon>
        <taxon>Poaceae</taxon>
        <taxon>PACMAD clade</taxon>
        <taxon>Panicoideae</taxon>
        <taxon>Panicodae</taxon>
        <taxon>Paniceae</taxon>
        <taxon>Anthephorinae</taxon>
        <taxon>Digitaria</taxon>
    </lineage>
</organism>
<evidence type="ECO:0000313" key="11">
    <source>
        <dbReference type="EMBL" id="KAF8751333.1"/>
    </source>
</evidence>
<protein>
    <recommendedName>
        <fullName evidence="10">SAP domain-containing protein</fullName>
    </recommendedName>
</protein>
<name>A0A835FGK4_9POAL</name>
<feature type="site" description="Interaction with DNA substrate" evidence="8">
    <location>
        <position position="970"/>
    </location>
</feature>
<feature type="active site" description="Proton acceptor" evidence="6">
    <location>
        <position position="970"/>
    </location>
</feature>
<feature type="binding site" evidence="7">
    <location>
        <position position="876"/>
    </location>
    <ligand>
        <name>Mg(2+)</name>
        <dbReference type="ChEBI" id="CHEBI:18420"/>
        <label>1</label>
    </ligand>
</feature>
<comment type="cofactor">
    <cofactor evidence="1">
        <name>Mn(2+)</name>
        <dbReference type="ChEBI" id="CHEBI:29035"/>
    </cofactor>
</comment>
<dbReference type="InterPro" id="IPR020848">
    <property type="entry name" value="AP_endonuclease_F1_CS"/>
</dbReference>
<sequence length="979" mass="108174">MPGTRRASPPPPPPWEALPLVAPFLDAASLAAASCVSTSWHDAFAADYLWARLCAHHYPSSLALLRHLPDDRRRQCSSSSSSPHRRMFALFRSASTRRRELPAPRLALADVAFAIDITTAAAAGGGERSILSFAVAADEATSVGVKNASAGMFLFGVDVSDRNAAIGPGEWRVRWTAVRRRGDDDEAPAAAVLIMDAKVPAARAAGAISFGGRGEAGVAERLPAPGCGGARLEAEVVVELAVAGEEKVIEKVRLGVMCECRCSCGLQGTNFLSPRKPVLTNLNFLRDGMRATYSRRAVSKNNEIKKDEKSIVEKSDPSQLQSMTVKELRELTRRMGVSGKGSKKDLVSAVMDSLGVEGNGKEGKSSAEMASPLEEPLKRKGGASVVVEQKLESSEVISETPSKKRIRTKQKSIKSTILEDNSVNNVKINKTSVQKETLVVQGAVPKAGLSPNNDSEPWTEKDVEVIKETLLDGYTNSFWTCSVSKLGYSGTAIISRVKPHSIKYGLGIPDHDSEGRVVTLEFDDFYLLTAYVPNSGDGLRRLTYRTTEWDPSLGNYMKELEKSKPVILTGDLNCAHQEIDIHDPAGNKKSAGFTNEERESFETNFLSKGFVDTFRKQHPNVVAYSYWGYRHNARKTNKAHTFGCSSVARYGEHTVRFDFRGCLIPGIKHVAANMSRTASQRGYHARVSEPWTRLTHKERKPQWVAYNPRTMRPPPLSSDTNSMKILSWNVNGLQTVVEAGFSGDQLFGRENFDVLCLQETHLKEGHVEPFKNLIQDFDNSYWSCSVARLGYSGTAVFSRVKPISIQYGIGISAHDQEGRVITLEFDSFYLVNAYIPNSGRGLRRLNYRVNDWDLCFSDFIKKLECSKPVIVAGDLNCARHSIDIHNPQAKTEAAGFTIEERESFEENFTSKGLIDTFRKQHPNAVAYTFWGENQRMTNKGWRLDYFLASESIADKVHDSYILPDVSFSDHSPIGLVLKL</sequence>
<keyword evidence="7" id="KW-0464">Manganese</keyword>
<accession>A0A835FGK4</accession>
<feature type="binding site" evidence="7">
    <location>
        <position position="969"/>
    </location>
    <ligand>
        <name>Mg(2+)</name>
        <dbReference type="ChEBI" id="CHEBI:18420"/>
        <label>1</label>
    </ligand>
</feature>
<dbReference type="PROSITE" id="PS00728">
    <property type="entry name" value="AP_NUCLEASE_F1_3"/>
    <property type="match status" value="1"/>
</dbReference>
<keyword evidence="4" id="KW-0378">Hydrolase</keyword>
<proteinExistence type="inferred from homology"/>
<dbReference type="GO" id="GO:0008311">
    <property type="term" value="F:double-stranded DNA 3'-5' DNA exonuclease activity"/>
    <property type="evidence" value="ECO:0007669"/>
    <property type="project" value="TreeGrafter"/>
</dbReference>
<dbReference type="Pfam" id="PF03372">
    <property type="entry name" value="Exo_endo_phos"/>
    <property type="match status" value="2"/>
</dbReference>
<dbReference type="GO" id="GO:0008081">
    <property type="term" value="F:phosphoric diester hydrolase activity"/>
    <property type="evidence" value="ECO:0007669"/>
    <property type="project" value="TreeGrafter"/>
</dbReference>
<feature type="region of interest" description="Disordered" evidence="9">
    <location>
        <begin position="356"/>
        <end position="381"/>
    </location>
</feature>
<dbReference type="GO" id="GO:0003906">
    <property type="term" value="F:DNA-(apurinic or apyrimidinic site) endonuclease activity"/>
    <property type="evidence" value="ECO:0007669"/>
    <property type="project" value="TreeGrafter"/>
</dbReference>
<dbReference type="GO" id="GO:0005634">
    <property type="term" value="C:nucleus"/>
    <property type="evidence" value="ECO:0007669"/>
    <property type="project" value="TreeGrafter"/>
</dbReference>
<evidence type="ECO:0000256" key="3">
    <source>
        <dbReference type="ARBA" id="ARBA00022723"/>
    </source>
</evidence>
<dbReference type="SUPFAM" id="SSF81383">
    <property type="entry name" value="F-box domain"/>
    <property type="match status" value="1"/>
</dbReference>
<dbReference type="SUPFAM" id="SSF56219">
    <property type="entry name" value="DNase I-like"/>
    <property type="match status" value="2"/>
</dbReference>
<dbReference type="Pfam" id="PF02037">
    <property type="entry name" value="SAP"/>
    <property type="match status" value="1"/>
</dbReference>
<feature type="site" description="Important for catalytic activity" evidence="8">
    <location>
        <position position="944"/>
    </location>
</feature>
<evidence type="ECO:0000256" key="4">
    <source>
        <dbReference type="ARBA" id="ARBA00022801"/>
    </source>
</evidence>
<evidence type="ECO:0000313" key="12">
    <source>
        <dbReference type="Proteomes" id="UP000636709"/>
    </source>
</evidence>
<feature type="active site" description="Proton donor/acceptor" evidence="6">
    <location>
        <position position="874"/>
    </location>
</feature>
<dbReference type="InterPro" id="IPR036047">
    <property type="entry name" value="F-box-like_dom_sf"/>
</dbReference>
<dbReference type="CDD" id="cd09087">
    <property type="entry name" value="Ape1-like_AP-endo"/>
    <property type="match status" value="2"/>
</dbReference>
<dbReference type="InterPro" id="IPR036691">
    <property type="entry name" value="Endo/exonu/phosph_ase_sf"/>
</dbReference>
<feature type="binding site" evidence="7">
    <location>
        <position position="759"/>
    </location>
    <ligand>
        <name>Mg(2+)</name>
        <dbReference type="ChEBI" id="CHEBI:18420"/>
        <label>1</label>
    </ligand>
</feature>
<dbReference type="PROSITE" id="PS50800">
    <property type="entry name" value="SAP"/>
    <property type="match status" value="1"/>
</dbReference>
<evidence type="ECO:0000256" key="6">
    <source>
        <dbReference type="PIRSR" id="PIRSR604808-1"/>
    </source>
</evidence>
<dbReference type="Gene3D" id="3.60.10.10">
    <property type="entry name" value="Endonuclease/exonuclease/phosphatase"/>
    <property type="match status" value="2"/>
</dbReference>
<dbReference type="GO" id="GO:0006284">
    <property type="term" value="P:base-excision repair"/>
    <property type="evidence" value="ECO:0007669"/>
    <property type="project" value="TreeGrafter"/>
</dbReference>
<dbReference type="PROSITE" id="PS00727">
    <property type="entry name" value="AP_NUCLEASE_F1_2"/>
    <property type="match status" value="2"/>
</dbReference>
<dbReference type="OrthoDB" id="498125at2759"/>
<evidence type="ECO:0000256" key="9">
    <source>
        <dbReference type="SAM" id="MobiDB-lite"/>
    </source>
</evidence>
<feature type="site" description="Transition state stabilizer" evidence="8">
    <location>
        <position position="876"/>
    </location>
</feature>
<evidence type="ECO:0000256" key="5">
    <source>
        <dbReference type="ARBA" id="ARBA00022842"/>
    </source>
</evidence>
<dbReference type="PROSITE" id="PS51435">
    <property type="entry name" value="AP_NUCLEASE_F1_4"/>
    <property type="match status" value="2"/>
</dbReference>
<dbReference type="NCBIfam" id="TIGR00633">
    <property type="entry name" value="xth"/>
    <property type="match status" value="2"/>
</dbReference>
<keyword evidence="12" id="KW-1185">Reference proteome</keyword>